<comment type="caution">
    <text evidence="6">The sequence shown here is derived from an EMBL/GenBank/DDBJ whole genome shotgun (WGS) entry which is preliminary data.</text>
</comment>
<dbReference type="PANTHER" id="PTHR35005">
    <property type="entry name" value="3-DEHYDRO-SCYLLO-INOSOSE HYDROLASE"/>
    <property type="match status" value="1"/>
</dbReference>
<dbReference type="InterPro" id="IPR023871">
    <property type="entry name" value="MftE"/>
</dbReference>
<evidence type="ECO:0000256" key="5">
    <source>
        <dbReference type="ARBA" id="ARBA00024029"/>
    </source>
</evidence>
<reference evidence="7" key="1">
    <citation type="journal article" date="2019" name="Int. J. Syst. Evol. Microbiol.">
        <title>The Global Catalogue of Microorganisms (GCM) 10K type strain sequencing project: providing services to taxonomists for standard genome sequencing and annotation.</title>
        <authorList>
            <consortium name="The Broad Institute Genomics Platform"/>
            <consortium name="The Broad Institute Genome Sequencing Center for Infectious Disease"/>
            <person name="Wu L."/>
            <person name="Ma J."/>
        </authorList>
    </citation>
    <scope>NUCLEOTIDE SEQUENCE [LARGE SCALE GENOMIC DNA]</scope>
    <source>
        <strain evidence="7">JCM 4855</strain>
    </source>
</reference>
<accession>A0ABW2DXF0</accession>
<organism evidence="6 7">
    <name type="scientific">Streptomyces viridiviolaceus</name>
    <dbReference type="NCBI Taxonomy" id="68282"/>
    <lineage>
        <taxon>Bacteria</taxon>
        <taxon>Bacillati</taxon>
        <taxon>Actinomycetota</taxon>
        <taxon>Actinomycetes</taxon>
        <taxon>Kitasatosporales</taxon>
        <taxon>Streptomycetaceae</taxon>
        <taxon>Streptomyces</taxon>
    </lineage>
</organism>
<dbReference type="InterPro" id="IPR024087">
    <property type="entry name" value="Creatininase-like_sf"/>
</dbReference>
<keyword evidence="7" id="KW-1185">Reference proteome</keyword>
<comment type="similarity">
    <text evidence="5">Belongs to the creatininase superfamily.</text>
</comment>
<evidence type="ECO:0000256" key="1">
    <source>
        <dbReference type="ARBA" id="ARBA00001947"/>
    </source>
</evidence>
<evidence type="ECO:0000256" key="2">
    <source>
        <dbReference type="ARBA" id="ARBA00022723"/>
    </source>
</evidence>
<gene>
    <name evidence="6" type="primary">mftE</name>
    <name evidence="6" type="ORF">ACFQMH_05890</name>
</gene>
<dbReference type="SUPFAM" id="SSF102215">
    <property type="entry name" value="Creatininase"/>
    <property type="match status" value="1"/>
</dbReference>
<keyword evidence="2" id="KW-0479">Metal-binding</keyword>
<dbReference type="Proteomes" id="UP001596409">
    <property type="component" value="Unassembled WGS sequence"/>
</dbReference>
<dbReference type="NCBIfam" id="TIGR03964">
    <property type="entry name" value="mycofact_creat"/>
    <property type="match status" value="1"/>
</dbReference>
<name>A0ABW2DXF0_9ACTN</name>
<sequence length="243" mass="25260">MTQAVPRRLRDLGWPDLADTAAESVLVVPLGATEQHGPHLPFTVDTDIASALAEQLAAARADTVLAPAVPYGSSGEHAGFAGTLSIGQQALETLVVELVRSADAFDGVFLVCGHGGNAAPLGRALRQLRGEGRRTGLWLPSGLPHDSHAGLLETSAVMWLRGDVVRANRSEPGESRPLAQLMPTLRSGGVRSVSPNGVLGDPTGASAEEGRYVLATWLVGLLAAFDEWAAGRQRLPGGSGRAT</sequence>
<keyword evidence="4" id="KW-0862">Zinc</keyword>
<dbReference type="Pfam" id="PF02633">
    <property type="entry name" value="Creatininase"/>
    <property type="match status" value="1"/>
</dbReference>
<proteinExistence type="inferred from homology"/>
<evidence type="ECO:0000313" key="6">
    <source>
        <dbReference type="EMBL" id="MFC7011251.1"/>
    </source>
</evidence>
<dbReference type="PANTHER" id="PTHR35005:SF1">
    <property type="entry name" value="2-AMINO-5-FORMYLAMINO-6-RIBOSYLAMINOPYRIMIDIN-4(3H)-ONE 5'-MONOPHOSPHATE DEFORMYLASE"/>
    <property type="match status" value="1"/>
</dbReference>
<evidence type="ECO:0000256" key="4">
    <source>
        <dbReference type="ARBA" id="ARBA00022833"/>
    </source>
</evidence>
<keyword evidence="3" id="KW-0378">Hydrolase</keyword>
<evidence type="ECO:0000256" key="3">
    <source>
        <dbReference type="ARBA" id="ARBA00022801"/>
    </source>
</evidence>
<protein>
    <submittedName>
        <fullName evidence="6">Mycofactocin biosynthesis peptidyl-dipeptidase MftE</fullName>
    </submittedName>
</protein>
<dbReference type="Gene3D" id="3.40.50.10310">
    <property type="entry name" value="Creatininase"/>
    <property type="match status" value="1"/>
</dbReference>
<dbReference type="RefSeq" id="WP_189879754.1">
    <property type="nucleotide sequence ID" value="NZ_BMWA01000035.1"/>
</dbReference>
<dbReference type="InterPro" id="IPR003785">
    <property type="entry name" value="Creatininase/forma_Hydrolase"/>
</dbReference>
<comment type="cofactor">
    <cofactor evidence="1">
        <name>Zn(2+)</name>
        <dbReference type="ChEBI" id="CHEBI:29105"/>
    </cofactor>
</comment>
<dbReference type="EMBL" id="JBHSYM010000010">
    <property type="protein sequence ID" value="MFC7011251.1"/>
    <property type="molecule type" value="Genomic_DNA"/>
</dbReference>
<evidence type="ECO:0000313" key="7">
    <source>
        <dbReference type="Proteomes" id="UP001596409"/>
    </source>
</evidence>